<dbReference type="InterPro" id="IPR001870">
    <property type="entry name" value="B30.2/SPRY"/>
</dbReference>
<comment type="function">
    <text evidence="3">Neurotoxin that produces dose-dependent hypolocomotion and hyperalgesia in mice. May directly act on the central nervous system, as it is 6500-fold more potent when administered intracerebroventricularly than intraperitoneal.</text>
</comment>
<proteinExistence type="inferred from homology"/>
<dbReference type="Gene3D" id="2.60.120.920">
    <property type="match status" value="1"/>
</dbReference>
<dbReference type="CDD" id="cd13733">
    <property type="entry name" value="SPRY_PRY_C-I_1"/>
    <property type="match status" value="1"/>
</dbReference>
<dbReference type="Pfam" id="PF00622">
    <property type="entry name" value="SPRY"/>
    <property type="match status" value="1"/>
</dbReference>
<gene>
    <name evidence="5" type="ORF">JRQ81_005554</name>
</gene>
<feature type="domain" description="B30.2/SPRY" evidence="4">
    <location>
        <begin position="1"/>
        <end position="173"/>
    </location>
</feature>
<dbReference type="SMART" id="SM00449">
    <property type="entry name" value="SPRY"/>
    <property type="match status" value="1"/>
</dbReference>
<dbReference type="InterPro" id="IPR043136">
    <property type="entry name" value="B30.2/SPRY_sf"/>
</dbReference>
<evidence type="ECO:0000313" key="5">
    <source>
        <dbReference type="EMBL" id="KAJ7313823.1"/>
    </source>
</evidence>
<dbReference type="AlphaFoldDB" id="A0A9Q0XID1"/>
<dbReference type="FunFam" id="2.60.120.920:FF:000004">
    <property type="entry name" value="Butyrophilin subfamily 1 member A1"/>
    <property type="match status" value="1"/>
</dbReference>
<name>A0A9Q0XID1_9SAUR</name>
<evidence type="ECO:0000256" key="1">
    <source>
        <dbReference type="ARBA" id="ARBA00009651"/>
    </source>
</evidence>
<evidence type="ECO:0000259" key="4">
    <source>
        <dbReference type="PROSITE" id="PS50188"/>
    </source>
</evidence>
<dbReference type="PANTHER" id="PTHR24103">
    <property type="entry name" value="E3 UBIQUITIN-PROTEIN LIGASE TRIM"/>
    <property type="match status" value="1"/>
</dbReference>
<evidence type="ECO:0000313" key="6">
    <source>
        <dbReference type="Proteomes" id="UP001142489"/>
    </source>
</evidence>
<dbReference type="SUPFAM" id="SSF49899">
    <property type="entry name" value="Concanavalin A-like lectins/glucanases"/>
    <property type="match status" value="1"/>
</dbReference>
<dbReference type="EMBL" id="JAPFRF010000012">
    <property type="protein sequence ID" value="KAJ7313823.1"/>
    <property type="molecule type" value="Genomic_DNA"/>
</dbReference>
<comment type="caution">
    <text evidence="5">The sequence shown here is derived from an EMBL/GenBank/DDBJ whole genome shotgun (WGS) entry which is preliminary data.</text>
</comment>
<accession>A0A9Q0XID1</accession>
<keyword evidence="6" id="KW-1185">Reference proteome</keyword>
<dbReference type="PROSITE" id="PS50188">
    <property type="entry name" value="B302_SPRY"/>
    <property type="match status" value="1"/>
</dbReference>
<sequence>MKVTLDVDSAHPYIFIAPDRKSFTHGTEVRPVPPNPQRFDGIAAVLGSEGFSSGNHYWEVDVGSSSDWDVGVSRKSIKRKGNIPLSSKEGFWVLGFTGKDYFVKTDPWTRITVEKKPCKIGVHISFQENKVTFFNVSDLSMLFEFKACEFSEDIYPFFKNGDKGKTMHISPVN</sequence>
<organism evidence="5 6">
    <name type="scientific">Phrynocephalus forsythii</name>
    <dbReference type="NCBI Taxonomy" id="171643"/>
    <lineage>
        <taxon>Eukaryota</taxon>
        <taxon>Metazoa</taxon>
        <taxon>Chordata</taxon>
        <taxon>Craniata</taxon>
        <taxon>Vertebrata</taxon>
        <taxon>Euteleostomi</taxon>
        <taxon>Lepidosauria</taxon>
        <taxon>Squamata</taxon>
        <taxon>Bifurcata</taxon>
        <taxon>Unidentata</taxon>
        <taxon>Episquamata</taxon>
        <taxon>Toxicofera</taxon>
        <taxon>Iguania</taxon>
        <taxon>Acrodonta</taxon>
        <taxon>Agamidae</taxon>
        <taxon>Agaminae</taxon>
        <taxon>Phrynocephalus</taxon>
    </lineage>
</organism>
<dbReference type="InterPro" id="IPR003877">
    <property type="entry name" value="SPRY_dom"/>
</dbReference>
<dbReference type="SMART" id="SM00589">
    <property type="entry name" value="PRY"/>
    <property type="match status" value="1"/>
</dbReference>
<dbReference type="InterPro" id="IPR050143">
    <property type="entry name" value="TRIM/RBCC"/>
</dbReference>
<protein>
    <recommendedName>
        <fullName evidence="4">B30.2/SPRY domain-containing protein</fullName>
    </recommendedName>
</protein>
<dbReference type="InterPro" id="IPR006574">
    <property type="entry name" value="PRY"/>
</dbReference>
<dbReference type="InterPro" id="IPR013320">
    <property type="entry name" value="ConA-like_dom_sf"/>
</dbReference>
<evidence type="ECO:0000256" key="2">
    <source>
        <dbReference type="ARBA" id="ARBA00022699"/>
    </source>
</evidence>
<dbReference type="Pfam" id="PF13765">
    <property type="entry name" value="PRY"/>
    <property type="match status" value="1"/>
</dbReference>
<keyword evidence="2" id="KW-0528">Neurotoxin</keyword>
<reference evidence="5" key="1">
    <citation type="journal article" date="2023" name="DNA Res.">
        <title>Chromosome-level genome assembly of Phrynocephalus forsythii using third-generation DNA sequencing and Hi-C analysis.</title>
        <authorList>
            <person name="Qi Y."/>
            <person name="Zhao W."/>
            <person name="Zhao Y."/>
            <person name="Niu C."/>
            <person name="Cao S."/>
            <person name="Zhang Y."/>
        </authorList>
    </citation>
    <scope>NUCLEOTIDE SEQUENCE</scope>
    <source>
        <tissue evidence="5">Muscle</tissue>
    </source>
</reference>
<dbReference type="InterPro" id="IPR003879">
    <property type="entry name" value="Butyrophylin_SPRY"/>
</dbReference>
<comment type="similarity">
    <text evidence="1">Belongs to the ohanin/vespryn family.</text>
</comment>
<keyword evidence="2" id="KW-0800">Toxin</keyword>
<dbReference type="OrthoDB" id="9040790at2759"/>
<dbReference type="PRINTS" id="PR01407">
    <property type="entry name" value="BUTYPHLNCDUF"/>
</dbReference>
<dbReference type="Proteomes" id="UP001142489">
    <property type="component" value="Unassembled WGS sequence"/>
</dbReference>
<evidence type="ECO:0000256" key="3">
    <source>
        <dbReference type="ARBA" id="ARBA00034460"/>
    </source>
</evidence>